<evidence type="ECO:0000256" key="6">
    <source>
        <dbReference type="ARBA" id="ARBA00023242"/>
    </source>
</evidence>
<keyword evidence="3" id="KW-0863">Zinc-finger</keyword>
<dbReference type="EMBL" id="CAJOBI010001523">
    <property type="protein sequence ID" value="CAF3886039.1"/>
    <property type="molecule type" value="Genomic_DNA"/>
</dbReference>
<evidence type="ECO:0000256" key="7">
    <source>
        <dbReference type="SAM" id="Coils"/>
    </source>
</evidence>
<dbReference type="PANTHER" id="PTHR23337:SF3">
    <property type="entry name" value="MORC FAMILY CW-TYPE ZINC FINGER 2"/>
    <property type="match status" value="1"/>
</dbReference>
<organism evidence="10 11">
    <name type="scientific">Rotaria magnacalcarata</name>
    <dbReference type="NCBI Taxonomy" id="392030"/>
    <lineage>
        <taxon>Eukaryota</taxon>
        <taxon>Metazoa</taxon>
        <taxon>Spiralia</taxon>
        <taxon>Gnathifera</taxon>
        <taxon>Rotifera</taxon>
        <taxon>Eurotatoria</taxon>
        <taxon>Bdelloidea</taxon>
        <taxon>Philodinida</taxon>
        <taxon>Philodinidae</taxon>
        <taxon>Rotaria</taxon>
    </lineage>
</organism>
<sequence>MRITIQRRRVITKKLPHTLYKPRQYQFKSTRFKTRSEQEIKKCEKELESLEERKREADSQVHHLQQTIGVTTSLEERARLRKLQINAAELKDLTIRLRNGLARKKSEMNTTKTLTFIYGLNIQNRAGDGVFVYNCGRLIKMYEKLGQPNKKTVYCRGVVGIVDIPSIVLEPTHNKQSFADEKEYHFLLKNMGEYMRQYWSDAGIENYVKEFWETYGYRDDQLDRPPSNELEVVKRRQAAVPMLIQCDKCLKWRRLPYISNAAPLTQTQLEAWRCSDNTDVMNNSCSTNEKLESIPEGELKQKPQTTNNQNRALSKSSRSSTRNQQQTTPADSVTSTNNVNSMDDDNDNETTNTINTNANGRHPPQPTIGARVSTMYQGAFRAATVLSVNDKRSIFKVRFDEFPSPEFDYSFSYKSTAWTYLTTPPLASSSSSSSSSSVITTEAMKNDSEPLFSIVRKFKSLIKFMLPPDWDLTREQITSMTYDELSRFDVELFMQSYREKMTQIVEQRKADEARWRASAQRIQAEVTELLNVTGMPIPVDCTMDDFERRLQNYIKQAEKSKR</sequence>
<evidence type="ECO:0000313" key="10">
    <source>
        <dbReference type="EMBL" id="CAF3886039.1"/>
    </source>
</evidence>
<dbReference type="AlphaFoldDB" id="A0A8S2L4L2"/>
<dbReference type="GO" id="GO:0005634">
    <property type="term" value="C:nucleus"/>
    <property type="evidence" value="ECO:0007669"/>
    <property type="project" value="UniProtKB-SubCell"/>
</dbReference>
<evidence type="ECO:0000256" key="8">
    <source>
        <dbReference type="SAM" id="MobiDB-lite"/>
    </source>
</evidence>
<evidence type="ECO:0000256" key="3">
    <source>
        <dbReference type="ARBA" id="ARBA00022771"/>
    </source>
</evidence>
<keyword evidence="2" id="KW-0479">Metal-binding</keyword>
<feature type="region of interest" description="Disordered" evidence="8">
    <location>
        <begin position="291"/>
        <end position="367"/>
    </location>
</feature>
<reference evidence="10" key="1">
    <citation type="submission" date="2021-02" db="EMBL/GenBank/DDBJ databases">
        <authorList>
            <person name="Nowell W R."/>
        </authorList>
    </citation>
    <scope>NUCLEOTIDE SEQUENCE</scope>
</reference>
<feature type="compositionally biased region" description="Low complexity" evidence="8">
    <location>
        <begin position="349"/>
        <end position="359"/>
    </location>
</feature>
<dbReference type="PANTHER" id="PTHR23337">
    <property type="entry name" value="ZINC FINGER CW-TYPE COILED-COIL DOMAIN PROTEIN 1"/>
    <property type="match status" value="1"/>
</dbReference>
<dbReference type="Pfam" id="PF07496">
    <property type="entry name" value="zf-CW"/>
    <property type="match status" value="1"/>
</dbReference>
<dbReference type="Gene3D" id="3.30.40.100">
    <property type="match status" value="1"/>
</dbReference>
<feature type="compositionally biased region" description="Low complexity" evidence="8">
    <location>
        <begin position="314"/>
        <end position="328"/>
    </location>
</feature>
<proteinExistence type="predicted"/>
<dbReference type="Pfam" id="PF17942">
    <property type="entry name" value="Morc6_S5"/>
    <property type="match status" value="1"/>
</dbReference>
<dbReference type="InterPro" id="IPR041006">
    <property type="entry name" value="Morc_S5"/>
</dbReference>
<evidence type="ECO:0000256" key="4">
    <source>
        <dbReference type="ARBA" id="ARBA00022833"/>
    </source>
</evidence>
<keyword evidence="4" id="KW-0862">Zinc</keyword>
<evidence type="ECO:0000256" key="5">
    <source>
        <dbReference type="ARBA" id="ARBA00023054"/>
    </source>
</evidence>
<name>A0A8S2L4L2_9BILA</name>
<dbReference type="Proteomes" id="UP000676336">
    <property type="component" value="Unassembled WGS sequence"/>
</dbReference>
<evidence type="ECO:0000256" key="2">
    <source>
        <dbReference type="ARBA" id="ARBA00022723"/>
    </source>
</evidence>
<evidence type="ECO:0000259" key="9">
    <source>
        <dbReference type="PROSITE" id="PS51050"/>
    </source>
</evidence>
<feature type="compositionally biased region" description="Basic and acidic residues" evidence="8">
    <location>
        <begin position="291"/>
        <end position="301"/>
    </location>
</feature>
<accession>A0A8S2L4L2</accession>
<feature type="domain" description="CW-type" evidence="9">
    <location>
        <begin position="237"/>
        <end position="293"/>
    </location>
</feature>
<feature type="compositionally biased region" description="Polar residues" evidence="8">
    <location>
        <begin position="302"/>
        <end position="313"/>
    </location>
</feature>
<comment type="subcellular location">
    <subcellularLocation>
        <location evidence="1">Nucleus</location>
    </subcellularLocation>
</comment>
<dbReference type="PROSITE" id="PS51050">
    <property type="entry name" value="ZF_CW"/>
    <property type="match status" value="1"/>
</dbReference>
<feature type="coiled-coil region" evidence="7">
    <location>
        <begin position="33"/>
        <end position="67"/>
    </location>
</feature>
<comment type="caution">
    <text evidence="10">The sequence shown here is derived from an EMBL/GenBank/DDBJ whole genome shotgun (WGS) entry which is preliminary data.</text>
</comment>
<protein>
    <recommendedName>
        <fullName evidence="9">CW-type domain-containing protein</fullName>
    </recommendedName>
</protein>
<gene>
    <name evidence="10" type="ORF">SMN809_LOCUS5866</name>
</gene>
<dbReference type="GO" id="GO:0008270">
    <property type="term" value="F:zinc ion binding"/>
    <property type="evidence" value="ECO:0007669"/>
    <property type="project" value="UniProtKB-KW"/>
</dbReference>
<keyword evidence="6" id="KW-0539">Nucleus</keyword>
<evidence type="ECO:0000313" key="11">
    <source>
        <dbReference type="Proteomes" id="UP000676336"/>
    </source>
</evidence>
<evidence type="ECO:0000256" key="1">
    <source>
        <dbReference type="ARBA" id="ARBA00004123"/>
    </source>
</evidence>
<dbReference type="InterPro" id="IPR011124">
    <property type="entry name" value="Znf_CW"/>
</dbReference>
<keyword evidence="5 7" id="KW-0175">Coiled coil</keyword>